<feature type="region of interest" description="Disordered" evidence="1">
    <location>
        <begin position="64"/>
        <end position="84"/>
    </location>
</feature>
<organism evidence="2 3">
    <name type="scientific">Daphnia sinensis</name>
    <dbReference type="NCBI Taxonomy" id="1820382"/>
    <lineage>
        <taxon>Eukaryota</taxon>
        <taxon>Metazoa</taxon>
        <taxon>Ecdysozoa</taxon>
        <taxon>Arthropoda</taxon>
        <taxon>Crustacea</taxon>
        <taxon>Branchiopoda</taxon>
        <taxon>Diplostraca</taxon>
        <taxon>Cladocera</taxon>
        <taxon>Anomopoda</taxon>
        <taxon>Daphniidae</taxon>
        <taxon>Daphnia</taxon>
        <taxon>Daphnia similis group</taxon>
    </lineage>
</organism>
<evidence type="ECO:0000313" key="3">
    <source>
        <dbReference type="Proteomes" id="UP000820818"/>
    </source>
</evidence>
<feature type="compositionally biased region" description="Basic and acidic residues" evidence="1">
    <location>
        <begin position="23"/>
        <end position="41"/>
    </location>
</feature>
<accession>A0AAD5LQC2</accession>
<keyword evidence="3" id="KW-1185">Reference proteome</keyword>
<feature type="compositionally biased region" description="Low complexity" evidence="1">
    <location>
        <begin position="12"/>
        <end position="22"/>
    </location>
</feature>
<protein>
    <submittedName>
        <fullName evidence="2">Uncharacterized protein</fullName>
    </submittedName>
</protein>
<comment type="caution">
    <text evidence="2">The sequence shown here is derived from an EMBL/GenBank/DDBJ whole genome shotgun (WGS) entry which is preliminary data.</text>
</comment>
<name>A0AAD5LQC2_9CRUS</name>
<proteinExistence type="predicted"/>
<evidence type="ECO:0000256" key="1">
    <source>
        <dbReference type="SAM" id="MobiDB-lite"/>
    </source>
</evidence>
<dbReference type="AlphaFoldDB" id="A0AAD5LQC2"/>
<gene>
    <name evidence="2" type="ORF">GHT06_012988</name>
</gene>
<feature type="region of interest" description="Disordered" evidence="1">
    <location>
        <begin position="1"/>
        <end position="51"/>
    </location>
</feature>
<evidence type="ECO:0000313" key="2">
    <source>
        <dbReference type="EMBL" id="KAI9562023.1"/>
    </source>
</evidence>
<reference evidence="2 3" key="1">
    <citation type="submission" date="2022-05" db="EMBL/GenBank/DDBJ databases">
        <title>A multi-omics perspective on studying reproductive biology in Daphnia sinensis.</title>
        <authorList>
            <person name="Jia J."/>
        </authorList>
    </citation>
    <scope>NUCLEOTIDE SEQUENCE [LARGE SCALE GENOMIC DNA]</scope>
    <source>
        <strain evidence="2 3">WSL</strain>
    </source>
</reference>
<sequence>MFLNPWYGQIGAGPATEDAPTTAEKEAADADVKDAAVKEEATDTQETPPTVSVNVAASVAAKPENDIDAKADVATHPPEQTEPFKNRLKCGWTAHMTQEGRLFYCNETVRARPPYLTLRLYQTAGC</sequence>
<dbReference type="EMBL" id="WJBH02000003">
    <property type="protein sequence ID" value="KAI9562023.1"/>
    <property type="molecule type" value="Genomic_DNA"/>
</dbReference>
<feature type="compositionally biased region" description="Basic and acidic residues" evidence="1">
    <location>
        <begin position="64"/>
        <end position="73"/>
    </location>
</feature>
<dbReference type="Proteomes" id="UP000820818">
    <property type="component" value="Linkage Group LG3"/>
</dbReference>